<dbReference type="NCBIfam" id="TIGR00494">
    <property type="entry name" value="crcB"/>
    <property type="match status" value="1"/>
</dbReference>
<evidence type="ECO:0000256" key="5">
    <source>
        <dbReference type="ARBA" id="ARBA00023136"/>
    </source>
</evidence>
<feature type="binding site" evidence="10">
    <location>
        <position position="78"/>
    </location>
    <ligand>
        <name>Na(+)</name>
        <dbReference type="ChEBI" id="CHEBI:29101"/>
        <note>structural</note>
    </ligand>
</feature>
<dbReference type="GO" id="GO:0062054">
    <property type="term" value="F:fluoride channel activity"/>
    <property type="evidence" value="ECO:0007669"/>
    <property type="project" value="UniProtKB-UniRule"/>
</dbReference>
<keyword evidence="3 10" id="KW-0812">Transmembrane</keyword>
<dbReference type="InterPro" id="IPR003691">
    <property type="entry name" value="FluC"/>
</dbReference>
<keyword evidence="10" id="KW-0479">Metal-binding</keyword>
<dbReference type="Proteomes" id="UP000664277">
    <property type="component" value="Unassembled WGS sequence"/>
</dbReference>
<evidence type="ECO:0000313" key="12">
    <source>
        <dbReference type="Proteomes" id="UP000664277"/>
    </source>
</evidence>
<comment type="catalytic activity">
    <reaction evidence="8">
        <text>fluoride(in) = fluoride(out)</text>
        <dbReference type="Rhea" id="RHEA:76159"/>
        <dbReference type="ChEBI" id="CHEBI:17051"/>
    </reaction>
    <physiologicalReaction direction="left-to-right" evidence="8">
        <dbReference type="Rhea" id="RHEA:76160"/>
    </physiologicalReaction>
</comment>
<dbReference type="PANTHER" id="PTHR28259:SF1">
    <property type="entry name" value="FLUORIDE EXPORT PROTEIN 1-RELATED"/>
    <property type="match status" value="1"/>
</dbReference>
<proteinExistence type="inferred from homology"/>
<keyword evidence="10" id="KW-0813">Transport</keyword>
<keyword evidence="10" id="KW-0915">Sodium</keyword>
<keyword evidence="5 10" id="KW-0472">Membrane</keyword>
<evidence type="ECO:0000256" key="4">
    <source>
        <dbReference type="ARBA" id="ARBA00022989"/>
    </source>
</evidence>
<dbReference type="AlphaFoldDB" id="A0A8J7P6M7"/>
<dbReference type="GO" id="GO:0140114">
    <property type="term" value="P:cellular detoxification of fluoride"/>
    <property type="evidence" value="ECO:0007669"/>
    <property type="project" value="UniProtKB-UniRule"/>
</dbReference>
<evidence type="ECO:0000256" key="3">
    <source>
        <dbReference type="ARBA" id="ARBA00022692"/>
    </source>
</evidence>
<gene>
    <name evidence="10 11" type="primary">crcB</name>
    <name evidence="10" type="synonym">fluC</name>
    <name evidence="11" type="ORF">J0M35_00460</name>
</gene>
<keyword evidence="2 10" id="KW-1003">Cell membrane</keyword>
<evidence type="ECO:0000256" key="6">
    <source>
        <dbReference type="ARBA" id="ARBA00023303"/>
    </source>
</evidence>
<comment type="subcellular location">
    <subcellularLocation>
        <location evidence="1 10">Cell membrane</location>
        <topology evidence="1 10">Multi-pass membrane protein</topology>
    </subcellularLocation>
</comment>
<organism evidence="11 12">
    <name type="scientific">Candidatus Obscuribacter phosphatis</name>
    <dbReference type="NCBI Taxonomy" id="1906157"/>
    <lineage>
        <taxon>Bacteria</taxon>
        <taxon>Bacillati</taxon>
        <taxon>Candidatus Melainabacteria</taxon>
        <taxon>Candidatus Obscuribacterales</taxon>
        <taxon>Candidatus Obscuribacteraceae</taxon>
        <taxon>Candidatus Obscuribacter</taxon>
    </lineage>
</organism>
<dbReference type="EMBL" id="JAFLCK010000001">
    <property type="protein sequence ID" value="MBN8658804.1"/>
    <property type="molecule type" value="Genomic_DNA"/>
</dbReference>
<evidence type="ECO:0000256" key="2">
    <source>
        <dbReference type="ARBA" id="ARBA00022475"/>
    </source>
</evidence>
<dbReference type="HAMAP" id="MF_00454">
    <property type="entry name" value="FluC"/>
    <property type="match status" value="1"/>
</dbReference>
<feature type="transmembrane region" description="Helical" evidence="10">
    <location>
        <begin position="33"/>
        <end position="55"/>
    </location>
</feature>
<keyword evidence="6 10" id="KW-0407">Ion channel</keyword>
<dbReference type="GO" id="GO:0005886">
    <property type="term" value="C:plasma membrane"/>
    <property type="evidence" value="ECO:0007669"/>
    <property type="project" value="UniProtKB-SubCell"/>
</dbReference>
<feature type="binding site" evidence="10">
    <location>
        <position position="75"/>
    </location>
    <ligand>
        <name>Na(+)</name>
        <dbReference type="ChEBI" id="CHEBI:29101"/>
        <note>structural</note>
    </ligand>
</feature>
<feature type="transmembrane region" description="Helical" evidence="10">
    <location>
        <begin position="97"/>
        <end position="121"/>
    </location>
</feature>
<evidence type="ECO:0000256" key="9">
    <source>
        <dbReference type="ARBA" id="ARBA00049940"/>
    </source>
</evidence>
<protein>
    <recommendedName>
        <fullName evidence="10">Fluoride-specific ion channel FluC</fullName>
    </recommendedName>
</protein>
<accession>A0A8J7P6M7</accession>
<evidence type="ECO:0000313" key="11">
    <source>
        <dbReference type="EMBL" id="MBN8658804.1"/>
    </source>
</evidence>
<keyword evidence="10" id="KW-0406">Ion transport</keyword>
<dbReference type="Pfam" id="PF02537">
    <property type="entry name" value="CRCB"/>
    <property type="match status" value="1"/>
</dbReference>
<name>A0A8J7P6M7_9BACT</name>
<comment type="function">
    <text evidence="9 10">Fluoride-specific ion channel. Important for reducing fluoride concentration in the cell, thus reducing its toxicity.</text>
</comment>
<comment type="activity regulation">
    <text evidence="10">Na(+) is not transported, but it plays an essential structural role and its presence is essential for fluoride channel function.</text>
</comment>
<dbReference type="PANTHER" id="PTHR28259">
    <property type="entry name" value="FLUORIDE EXPORT PROTEIN 1-RELATED"/>
    <property type="match status" value="1"/>
</dbReference>
<comment type="similarity">
    <text evidence="7 10">Belongs to the fluoride channel Fluc/FEX (TC 1.A.43) family.</text>
</comment>
<comment type="caution">
    <text evidence="11">The sequence shown here is derived from an EMBL/GenBank/DDBJ whole genome shotgun (WGS) entry which is preliminary data.</text>
</comment>
<evidence type="ECO:0000256" key="8">
    <source>
        <dbReference type="ARBA" id="ARBA00035585"/>
    </source>
</evidence>
<evidence type="ECO:0000256" key="1">
    <source>
        <dbReference type="ARBA" id="ARBA00004651"/>
    </source>
</evidence>
<sequence>MQFLYVFLGAGLGGVCRYLSSTNLHKFFPELGFPIGTFFVNMVGCFLIGLIAQLAETKTALGGDVRLFLTVGVLGGFTTFSSFGYETVQLIKDGEIWLALLNAFGQLALGLIFVWLGIVLARLL</sequence>
<keyword evidence="4 10" id="KW-1133">Transmembrane helix</keyword>
<reference evidence="11" key="1">
    <citation type="submission" date="2021-02" db="EMBL/GenBank/DDBJ databases">
        <title>Genome-Resolved Metagenomics of a Microbial Community Performing Photosynthetic Biological Nutrient Removal.</title>
        <authorList>
            <person name="Mcdaniel E.A."/>
        </authorList>
    </citation>
    <scope>NUCLEOTIDE SEQUENCE</scope>
    <source>
        <strain evidence="11">UWPOB_OBS1</strain>
    </source>
</reference>
<evidence type="ECO:0000256" key="10">
    <source>
        <dbReference type="HAMAP-Rule" id="MF_00454"/>
    </source>
</evidence>
<feature type="transmembrane region" description="Helical" evidence="10">
    <location>
        <begin position="67"/>
        <end position="85"/>
    </location>
</feature>
<dbReference type="GO" id="GO:0046872">
    <property type="term" value="F:metal ion binding"/>
    <property type="evidence" value="ECO:0007669"/>
    <property type="project" value="UniProtKB-KW"/>
</dbReference>
<evidence type="ECO:0000256" key="7">
    <source>
        <dbReference type="ARBA" id="ARBA00035120"/>
    </source>
</evidence>